<feature type="non-terminal residue" evidence="2">
    <location>
        <position position="63"/>
    </location>
</feature>
<dbReference type="AlphaFoldDB" id="A0A6J4UKC1"/>
<feature type="region of interest" description="Disordered" evidence="1">
    <location>
        <begin position="41"/>
        <end position="63"/>
    </location>
</feature>
<accession>A0A6J4UKC1</accession>
<evidence type="ECO:0000313" key="2">
    <source>
        <dbReference type="EMBL" id="CAA9550240.1"/>
    </source>
</evidence>
<dbReference type="EMBL" id="CADCWL010000032">
    <property type="protein sequence ID" value="CAA9550240.1"/>
    <property type="molecule type" value="Genomic_DNA"/>
</dbReference>
<organism evidence="2">
    <name type="scientific">uncultured Thermomicrobiales bacterium</name>
    <dbReference type="NCBI Taxonomy" id="1645740"/>
    <lineage>
        <taxon>Bacteria</taxon>
        <taxon>Pseudomonadati</taxon>
        <taxon>Thermomicrobiota</taxon>
        <taxon>Thermomicrobia</taxon>
        <taxon>Thermomicrobiales</taxon>
        <taxon>environmental samples</taxon>
    </lineage>
</organism>
<gene>
    <name evidence="2" type="ORF">AVDCRST_MAG19-690</name>
</gene>
<protein>
    <submittedName>
        <fullName evidence="2">Uncharacterized protein</fullName>
    </submittedName>
</protein>
<proteinExistence type="predicted"/>
<sequence>CSVRQRSSAPTMPWFWSSCARPASPGRRSRRWRCGAAVGHGGGRFGSWWRREPRPRGAGNPGP</sequence>
<feature type="non-terminal residue" evidence="2">
    <location>
        <position position="1"/>
    </location>
</feature>
<name>A0A6J4UKC1_9BACT</name>
<evidence type="ECO:0000256" key="1">
    <source>
        <dbReference type="SAM" id="MobiDB-lite"/>
    </source>
</evidence>
<reference evidence="2" key="1">
    <citation type="submission" date="2020-02" db="EMBL/GenBank/DDBJ databases">
        <authorList>
            <person name="Meier V. D."/>
        </authorList>
    </citation>
    <scope>NUCLEOTIDE SEQUENCE</scope>
    <source>
        <strain evidence="2">AVDCRST_MAG19</strain>
    </source>
</reference>